<dbReference type="EMBL" id="LJYW01000001">
    <property type="protein sequence ID" value="KPL55725.1"/>
    <property type="molecule type" value="Genomic_DNA"/>
</dbReference>
<dbReference type="InterPro" id="IPR045179">
    <property type="entry name" value="YgfZ/GcvT"/>
</dbReference>
<evidence type="ECO:0000259" key="2">
    <source>
        <dbReference type="Pfam" id="PF25455"/>
    </source>
</evidence>
<keyword evidence="1" id="KW-0809">Transit peptide</keyword>
<dbReference type="GO" id="GO:0016226">
    <property type="term" value="P:iron-sulfur cluster assembly"/>
    <property type="evidence" value="ECO:0007669"/>
    <property type="project" value="TreeGrafter"/>
</dbReference>
<dbReference type="Proteomes" id="UP000048984">
    <property type="component" value="Unassembled WGS sequence"/>
</dbReference>
<dbReference type="InterPro" id="IPR017703">
    <property type="entry name" value="YgfZ/GCV_T_CS"/>
</dbReference>
<sequence>MECAELTDRAVLSVSGPEAAGFLQGLVTCNVETLQPGAAAFGALLTPQGKILFDFFVVAVPEGYLIETPVSLAPDLAKRLKFYRLRAKVDIAERPDLRVLALQGGVPAGLPGTAYADPRLAALGARAIVPADAVADWLAADGVTAVTAEAFRARRIALGVPEGGLDFAYGDAFPHDANMDDLGGVDFAKGCYVGQEVVSRMKHRGPARRRIVQVEGDRALPPAGTEIVAGGKTAGTLGAHAGTAGLALLRIDRVREAIDAGQPVTAGDTSISVALPGYARFTWPAPAAD</sequence>
<gene>
    <name evidence="3" type="ORF">ABB55_07275</name>
</gene>
<dbReference type="Pfam" id="PF25455">
    <property type="entry name" value="Beta-barrel_CAF17_C"/>
    <property type="match status" value="1"/>
</dbReference>
<dbReference type="NCBIfam" id="TIGR03317">
    <property type="entry name" value="ygfZ_signature"/>
    <property type="match status" value="1"/>
</dbReference>
<name>A0A0P6VWX6_9HYPH</name>
<dbReference type="InterPro" id="IPR027266">
    <property type="entry name" value="TrmE/GcvT-like"/>
</dbReference>
<protein>
    <recommendedName>
        <fullName evidence="2">CAF17 C-terminal domain-containing protein</fullName>
    </recommendedName>
</protein>
<dbReference type="AlphaFoldDB" id="A0A0P6VWX6"/>
<evidence type="ECO:0000313" key="4">
    <source>
        <dbReference type="Proteomes" id="UP000048984"/>
    </source>
</evidence>
<evidence type="ECO:0000256" key="1">
    <source>
        <dbReference type="ARBA" id="ARBA00022946"/>
    </source>
</evidence>
<dbReference type="PANTHER" id="PTHR22602">
    <property type="entry name" value="TRANSFERASE CAF17, MITOCHONDRIAL-RELATED"/>
    <property type="match status" value="1"/>
</dbReference>
<dbReference type="STRING" id="665126.ABB55_07275"/>
<reference evidence="3 4" key="2">
    <citation type="submission" date="2015-10" db="EMBL/GenBank/DDBJ databases">
        <title>Draft Genome Sequence of Prosthecomicrobium hirschii ATCC 27832.</title>
        <authorList>
            <person name="Daniel J."/>
            <person name="Givan S.A."/>
            <person name="Brun Y.V."/>
            <person name="Brown P.J."/>
        </authorList>
    </citation>
    <scope>NUCLEOTIDE SEQUENCE [LARGE SCALE GENOMIC DNA]</scope>
    <source>
        <strain evidence="3 4">16</strain>
    </source>
</reference>
<proteinExistence type="predicted"/>
<feature type="domain" description="CAF17 C-terminal" evidence="2">
    <location>
        <begin position="208"/>
        <end position="279"/>
    </location>
</feature>
<dbReference type="RefSeq" id="WP_054361892.1">
    <property type="nucleotide sequence ID" value="NZ_LJYW01000001.1"/>
</dbReference>
<dbReference type="PANTHER" id="PTHR22602:SF0">
    <property type="entry name" value="TRANSFERASE CAF17, MITOCHONDRIAL-RELATED"/>
    <property type="match status" value="1"/>
</dbReference>
<dbReference type="InterPro" id="IPR057460">
    <property type="entry name" value="CAF17_C"/>
</dbReference>
<evidence type="ECO:0000313" key="3">
    <source>
        <dbReference type="EMBL" id="KPL55725.1"/>
    </source>
</evidence>
<dbReference type="Gene3D" id="3.30.1360.120">
    <property type="entry name" value="Probable tRNA modification gtpase trme, domain 1"/>
    <property type="match status" value="2"/>
</dbReference>
<keyword evidence="4" id="KW-1185">Reference proteome</keyword>
<comment type="caution">
    <text evidence="3">The sequence shown here is derived from an EMBL/GenBank/DDBJ whole genome shotgun (WGS) entry which is preliminary data.</text>
</comment>
<accession>A0A0P6VWX6</accession>
<reference evidence="3 4" key="1">
    <citation type="submission" date="2015-09" db="EMBL/GenBank/DDBJ databases">
        <authorList>
            <person name="Jackson K.R."/>
            <person name="Lunt B.L."/>
            <person name="Fisher J.N.B."/>
            <person name="Gardner A.V."/>
            <person name="Bailey M.E."/>
            <person name="Deus L.M."/>
            <person name="Earl A.S."/>
            <person name="Gibby P.D."/>
            <person name="Hartmann K.A."/>
            <person name="Liu J.E."/>
            <person name="Manci A.M."/>
            <person name="Nielsen D.A."/>
            <person name="Solomon M.B."/>
            <person name="Breakwell D.P."/>
            <person name="Burnett S.H."/>
            <person name="Grose J.H."/>
        </authorList>
    </citation>
    <scope>NUCLEOTIDE SEQUENCE [LARGE SCALE GENOMIC DNA]</scope>
    <source>
        <strain evidence="3 4">16</strain>
    </source>
</reference>
<organism evidence="3 4">
    <name type="scientific">Prosthecodimorpha hirschii</name>
    <dbReference type="NCBI Taxonomy" id="665126"/>
    <lineage>
        <taxon>Bacteria</taxon>
        <taxon>Pseudomonadati</taxon>
        <taxon>Pseudomonadota</taxon>
        <taxon>Alphaproteobacteria</taxon>
        <taxon>Hyphomicrobiales</taxon>
        <taxon>Ancalomicrobiaceae</taxon>
        <taxon>Prosthecodimorpha</taxon>
    </lineage>
</organism>
<dbReference type="SUPFAM" id="SSF103025">
    <property type="entry name" value="Folate-binding domain"/>
    <property type="match status" value="1"/>
</dbReference>